<sequence length="347" mass="35864">MTGTAVRQLATARGCLLGLLLGDAIGAVAGTVPIDGPLRSTSAGQLACFTVEGVIRANLRSTHRGICHSASVVRHAYTRWAALQGAPGIHRWREDHWPDGWLAQVPAIAAHRGTAPATVSALQRHAFVGSTDHPDWTSTGAHALTRTLPVGLTAWWGGQAGRYAGDLAATTHAPEAVDAALVGAAVVAGAGRSGNVATAVAQARQEGQELVRVMPGTTLSAAVEAADERPRRADVLTQLAPDGRAASALAGGVYVALSFPERGRLRDALLLAGSVPHGEHVAATAGAILGSAHGVDALPLELVSRLELAWVADVLARDLVAEFTDSPAGNGYRPAADPEWLTRYPGW</sequence>
<proteinExistence type="predicted"/>
<evidence type="ECO:0000313" key="2">
    <source>
        <dbReference type="Proteomes" id="UP000199385"/>
    </source>
</evidence>
<organism evidence="1 2">
    <name type="scientific">Micromonospora auratinigra</name>
    <dbReference type="NCBI Taxonomy" id="261654"/>
    <lineage>
        <taxon>Bacteria</taxon>
        <taxon>Bacillati</taxon>
        <taxon>Actinomycetota</taxon>
        <taxon>Actinomycetes</taxon>
        <taxon>Micromonosporales</taxon>
        <taxon>Micromonosporaceae</taxon>
        <taxon>Micromonospora</taxon>
    </lineage>
</organism>
<accession>A0A1A8ZF20</accession>
<dbReference type="GO" id="GO:0016787">
    <property type="term" value="F:hydrolase activity"/>
    <property type="evidence" value="ECO:0007669"/>
    <property type="project" value="UniProtKB-KW"/>
</dbReference>
<gene>
    <name evidence="1" type="ORF">GA0070611_1993</name>
</gene>
<dbReference type="STRING" id="261654.GA0070611_1993"/>
<dbReference type="RefSeq" id="WP_091661243.1">
    <property type="nucleotide sequence ID" value="NZ_LT594323.1"/>
</dbReference>
<dbReference type="InterPro" id="IPR036705">
    <property type="entry name" value="Ribosyl_crysJ1_sf"/>
</dbReference>
<dbReference type="PATRIC" id="fig|261654.4.peg.2028"/>
<dbReference type="Pfam" id="PF03747">
    <property type="entry name" value="ADP_ribosyl_GH"/>
    <property type="match status" value="1"/>
</dbReference>
<keyword evidence="1" id="KW-0378">Hydrolase</keyword>
<dbReference type="Gene3D" id="1.10.4080.10">
    <property type="entry name" value="ADP-ribosylation/Crystallin J1"/>
    <property type="match status" value="1"/>
</dbReference>
<dbReference type="EMBL" id="LT594323">
    <property type="protein sequence ID" value="SBT42464.1"/>
    <property type="molecule type" value="Genomic_DNA"/>
</dbReference>
<reference evidence="2" key="1">
    <citation type="submission" date="2016-06" db="EMBL/GenBank/DDBJ databases">
        <authorList>
            <person name="Varghese N."/>
            <person name="Submissions Spin"/>
        </authorList>
    </citation>
    <scope>NUCLEOTIDE SEQUENCE [LARGE SCALE GENOMIC DNA]</scope>
    <source>
        <strain evidence="2">DSM 44815</strain>
    </source>
</reference>
<protein>
    <submittedName>
        <fullName evidence="1">ADP-ribosylglycohydrolase</fullName>
    </submittedName>
</protein>
<dbReference type="InterPro" id="IPR005502">
    <property type="entry name" value="Ribosyl_crysJ1"/>
</dbReference>
<dbReference type="OrthoDB" id="9798107at2"/>
<dbReference type="Proteomes" id="UP000199385">
    <property type="component" value="Chromosome I"/>
</dbReference>
<keyword evidence="2" id="KW-1185">Reference proteome</keyword>
<name>A0A1A8ZF20_9ACTN</name>
<evidence type="ECO:0000313" key="1">
    <source>
        <dbReference type="EMBL" id="SBT42464.1"/>
    </source>
</evidence>
<dbReference type="SUPFAM" id="SSF101478">
    <property type="entry name" value="ADP-ribosylglycohydrolase"/>
    <property type="match status" value="1"/>
</dbReference>
<dbReference type="AlphaFoldDB" id="A0A1A8ZF20"/>